<feature type="compositionally biased region" description="Low complexity" evidence="1">
    <location>
        <begin position="377"/>
        <end position="391"/>
    </location>
</feature>
<dbReference type="Pfam" id="PF00004">
    <property type="entry name" value="AAA"/>
    <property type="match status" value="1"/>
</dbReference>
<comment type="caution">
    <text evidence="3">The sequence shown here is derived from an EMBL/GenBank/DDBJ whole genome shotgun (WGS) entry which is preliminary data.</text>
</comment>
<dbReference type="InterPro" id="IPR022124">
    <property type="entry name" value="DUF3659"/>
</dbReference>
<feature type="compositionally biased region" description="Basic and acidic residues" evidence="1">
    <location>
        <begin position="415"/>
        <end position="425"/>
    </location>
</feature>
<evidence type="ECO:0000313" key="4">
    <source>
        <dbReference type="Proteomes" id="UP000578531"/>
    </source>
</evidence>
<keyword evidence="4" id="KW-1185">Reference proteome</keyword>
<dbReference type="GO" id="GO:0016887">
    <property type="term" value="F:ATP hydrolysis activity"/>
    <property type="evidence" value="ECO:0007669"/>
    <property type="project" value="InterPro"/>
</dbReference>
<dbReference type="SUPFAM" id="SSF52540">
    <property type="entry name" value="P-loop containing nucleoside triphosphate hydrolases"/>
    <property type="match status" value="1"/>
</dbReference>
<dbReference type="OrthoDB" id="10042665at2759"/>
<feature type="region of interest" description="Disordered" evidence="1">
    <location>
        <begin position="1107"/>
        <end position="1137"/>
    </location>
</feature>
<feature type="domain" description="AAA+ ATPase" evidence="2">
    <location>
        <begin position="896"/>
        <end position="1026"/>
    </location>
</feature>
<evidence type="ECO:0000259" key="2">
    <source>
        <dbReference type="SMART" id="SM00382"/>
    </source>
</evidence>
<dbReference type="EMBL" id="JACCJC010000131">
    <property type="protein sequence ID" value="KAF6223839.1"/>
    <property type="molecule type" value="Genomic_DNA"/>
</dbReference>
<dbReference type="AlphaFoldDB" id="A0A8H6CIH4"/>
<dbReference type="Pfam" id="PF26177">
    <property type="entry name" value="zf_C2H2_17_1st"/>
    <property type="match status" value="1"/>
</dbReference>
<dbReference type="InterPro" id="IPR003593">
    <property type="entry name" value="AAA+_ATPase"/>
</dbReference>
<dbReference type="PANTHER" id="PTHR46411:SF2">
    <property type="entry name" value="AAA+ ATPASE DOMAIN-CONTAINING PROTEIN"/>
    <property type="match status" value="1"/>
</dbReference>
<dbReference type="Proteomes" id="UP000578531">
    <property type="component" value="Unassembled WGS sequence"/>
</dbReference>
<dbReference type="GO" id="GO:0005524">
    <property type="term" value="F:ATP binding"/>
    <property type="evidence" value="ECO:0007669"/>
    <property type="project" value="InterPro"/>
</dbReference>
<dbReference type="InterPro" id="IPR059095">
    <property type="entry name" value="Znf_C2H2_17_2nd"/>
</dbReference>
<dbReference type="RefSeq" id="XP_037158151.1">
    <property type="nucleotide sequence ID" value="XM_037314995.1"/>
</dbReference>
<dbReference type="InterPro" id="IPR054289">
    <property type="entry name" value="DUF7025"/>
</dbReference>
<dbReference type="InterPro" id="IPR003959">
    <property type="entry name" value="ATPase_AAA_core"/>
</dbReference>
<dbReference type="SMART" id="SM00382">
    <property type="entry name" value="AAA"/>
    <property type="match status" value="1"/>
</dbReference>
<reference evidence="3 4" key="1">
    <citation type="journal article" date="2020" name="Genomics">
        <title>Complete, high-quality genomes from long-read metagenomic sequencing of two wolf lichen thalli reveals enigmatic genome architecture.</title>
        <authorList>
            <person name="McKenzie S.K."/>
            <person name="Walston R.F."/>
            <person name="Allen J.L."/>
        </authorList>
    </citation>
    <scope>NUCLEOTIDE SEQUENCE [LARGE SCALE GENOMIC DNA]</scope>
    <source>
        <strain evidence="3">WasteWater2</strain>
    </source>
</reference>
<protein>
    <recommendedName>
        <fullName evidence="2">AAA+ ATPase domain-containing protein</fullName>
    </recommendedName>
</protein>
<feature type="region of interest" description="Disordered" evidence="1">
    <location>
        <begin position="1"/>
        <end position="71"/>
    </location>
</feature>
<dbReference type="Gene3D" id="3.40.50.300">
    <property type="entry name" value="P-loop containing nucleotide triphosphate hydrolases"/>
    <property type="match status" value="1"/>
</dbReference>
<dbReference type="Pfam" id="PF26176">
    <property type="entry name" value="zf_C2H2_17_2"/>
    <property type="match status" value="1"/>
</dbReference>
<sequence>MQSSLPSSRPGTMSERQSYESRMADLKLKRFASRWQSTHGQAANRDIDEPHSTDDDPTSPGKTEDAQRSVPSVFKGLKVGQAGMIWGSDGTLLGKVKDDSLTDPEELEGFPLNEKGEVLDEDGHKIGQAFVHETFGGTRLRIARQHSFYKMKPDEDGRYHCPYAALEVCWYRPQKLKSNFDKHLDSHLKPYRCDVGECVGTQFSSAGCLLRHEREVHKMHGHGPKAFLVHGDAAIHRMHDPSKNQHGCSFQDCDHFLRNDFGDEEDVFEHVEEAHVLAPPATAYGRTPCPESSDNVGRKGFDFFDTHLRPKHIVTSGLRHPPKLDIIPTTISPEQPNGNNERTMVDVDFLHKLESKISDLQSRVEECEGAPGSPTNSSISDSGDSVDSVSDVSHKGGRAARYPQDFDDETISYEPEVKKGKRDAKALEGPSLEVARWNHLGENQRIEAVRDGMSTPVLEIPPDWPLVTAVSEYDRTQFWRRRIEIASPTFFDLLKQVSRHNISDLALHEGVLYLMEPLMVLFLNRKQLTDYVENTKESTQVKEHTKFILNFLRSDFSDISRVLDNFESVTPPNLVKYSDLWMLYRPGTTVYSRGNGEWEAFVVDSLDGMQIRKPSPDNGHAHTRLDIRAWSMNFDGEVYGRVWSIHCVAPFHGVRDISSLSLVPEKYLLDRNAIRESLLSRGRKFCAFQVQHCQESEISPSQSTRIMVDHLTYQKRNGWLISVNGKYGPSSAKDRSWKENRYSDWDTSGDAVDRRSRRYTPQRSLVRHFEDEYCSRDYEIESIDKPEDPQAEPCRSYSSDRPSHVVVREFEKYDLIRPYAEMDELTLMLCPQHVRGFSFRDKVWKFLNVSQLKPVSFQENAWDRLFLDEEYKDILETMVSSHDEKVAGLRGSAGGKGLSILLHGEPGVGKTLTAESIAEHFGKPLFPVTCSDIGTSLPVFDEKLEEISDYATKWGAILLFDEADVLLQARRDYECANLKRNNLVSSFVRFIEYYQGIVFITTNRVSKFDEGLMPRIDITLCLPPLDRARRIGVWFNQIQDLSDEGTINASQSADLRTLARQKWSKDDINGHQIKKTVQTARVLAERKGRMLGAREVETMLKIGREFGERAGHLEKGREKEEKKDEEDLEGFEQVEKP</sequence>
<dbReference type="CDD" id="cd19481">
    <property type="entry name" value="RecA-like_protease"/>
    <property type="match status" value="1"/>
</dbReference>
<organism evidence="3 4">
    <name type="scientific">Letharia columbiana</name>
    <dbReference type="NCBI Taxonomy" id="112416"/>
    <lineage>
        <taxon>Eukaryota</taxon>
        <taxon>Fungi</taxon>
        <taxon>Dikarya</taxon>
        <taxon>Ascomycota</taxon>
        <taxon>Pezizomycotina</taxon>
        <taxon>Lecanoromycetes</taxon>
        <taxon>OSLEUM clade</taxon>
        <taxon>Lecanoromycetidae</taxon>
        <taxon>Lecanorales</taxon>
        <taxon>Lecanorineae</taxon>
        <taxon>Parmeliaceae</taxon>
        <taxon>Letharia</taxon>
    </lineage>
</organism>
<feature type="compositionally biased region" description="Acidic residues" evidence="1">
    <location>
        <begin position="1123"/>
        <end position="1137"/>
    </location>
</feature>
<name>A0A8H6CIH4_9LECA</name>
<dbReference type="Pfam" id="PF22942">
    <property type="entry name" value="DUF7025"/>
    <property type="match status" value="1"/>
</dbReference>
<feature type="compositionally biased region" description="Polar residues" evidence="1">
    <location>
        <begin position="1"/>
        <end position="16"/>
    </location>
</feature>
<gene>
    <name evidence="3" type="ORF">HO173_013170</name>
</gene>
<feature type="compositionally biased region" description="Basic and acidic residues" evidence="1">
    <location>
        <begin position="17"/>
        <end position="28"/>
    </location>
</feature>
<dbReference type="PANTHER" id="PTHR46411">
    <property type="entry name" value="FAMILY ATPASE, PUTATIVE-RELATED"/>
    <property type="match status" value="1"/>
</dbReference>
<evidence type="ECO:0000256" key="1">
    <source>
        <dbReference type="SAM" id="MobiDB-lite"/>
    </source>
</evidence>
<accession>A0A8H6CIH4</accession>
<proteinExistence type="predicted"/>
<dbReference type="Pfam" id="PF12396">
    <property type="entry name" value="DUF3659"/>
    <property type="match status" value="1"/>
</dbReference>
<dbReference type="InterPro" id="IPR059009">
    <property type="entry name" value="Znf_C2H2_17_1st"/>
</dbReference>
<dbReference type="InterPro" id="IPR027417">
    <property type="entry name" value="P-loop_NTPase"/>
</dbReference>
<feature type="region of interest" description="Disordered" evidence="1">
    <location>
        <begin position="360"/>
        <end position="425"/>
    </location>
</feature>
<evidence type="ECO:0000313" key="3">
    <source>
        <dbReference type="EMBL" id="KAF6223839.1"/>
    </source>
</evidence>
<feature type="compositionally biased region" description="Basic and acidic residues" evidence="1">
    <location>
        <begin position="1107"/>
        <end position="1122"/>
    </location>
</feature>
<dbReference type="GeneID" id="59294798"/>
<feature type="compositionally biased region" description="Basic and acidic residues" evidence="1">
    <location>
        <begin position="45"/>
        <end position="54"/>
    </location>
</feature>